<dbReference type="Proteomes" id="UP000701801">
    <property type="component" value="Unassembled WGS sequence"/>
</dbReference>
<gene>
    <name evidence="1" type="ORF">HYALB_00007581</name>
</gene>
<evidence type="ECO:0000313" key="1">
    <source>
        <dbReference type="EMBL" id="CAG8973104.1"/>
    </source>
</evidence>
<protein>
    <submittedName>
        <fullName evidence="1">Uncharacterized protein</fullName>
    </submittedName>
</protein>
<keyword evidence="2" id="KW-1185">Reference proteome</keyword>
<evidence type="ECO:0000313" key="2">
    <source>
        <dbReference type="Proteomes" id="UP000701801"/>
    </source>
</evidence>
<comment type="caution">
    <text evidence="1">The sequence shown here is derived from an EMBL/GenBank/DDBJ whole genome shotgun (WGS) entry which is preliminary data.</text>
</comment>
<dbReference type="AlphaFoldDB" id="A0A9N9LIR4"/>
<sequence length="89" mass="10377">MHCLIIFSSPSEESYGWGLEWKDTLKALESSEPKFRHFQTPTSKPSHTHKHATAQITREETLYRLQNNLANFQARSTDIFYVLKHLDGK</sequence>
<dbReference type="EMBL" id="CAJVRM010000063">
    <property type="protein sequence ID" value="CAG8973104.1"/>
    <property type="molecule type" value="Genomic_DNA"/>
</dbReference>
<organism evidence="1 2">
    <name type="scientific">Hymenoscyphus albidus</name>
    <dbReference type="NCBI Taxonomy" id="595503"/>
    <lineage>
        <taxon>Eukaryota</taxon>
        <taxon>Fungi</taxon>
        <taxon>Dikarya</taxon>
        <taxon>Ascomycota</taxon>
        <taxon>Pezizomycotina</taxon>
        <taxon>Leotiomycetes</taxon>
        <taxon>Helotiales</taxon>
        <taxon>Helotiaceae</taxon>
        <taxon>Hymenoscyphus</taxon>
    </lineage>
</organism>
<proteinExistence type="predicted"/>
<name>A0A9N9LIR4_9HELO</name>
<reference evidence="1" key="1">
    <citation type="submission" date="2021-07" db="EMBL/GenBank/DDBJ databases">
        <authorList>
            <person name="Durling M."/>
        </authorList>
    </citation>
    <scope>NUCLEOTIDE SEQUENCE</scope>
</reference>
<accession>A0A9N9LIR4</accession>